<proteinExistence type="predicted"/>
<dbReference type="AlphaFoldDB" id="C3PIE3"/>
<protein>
    <submittedName>
        <fullName evidence="1">Uncharacterized protein</fullName>
    </submittedName>
</protein>
<evidence type="ECO:0000313" key="2">
    <source>
        <dbReference type="Proteomes" id="UP000002077"/>
    </source>
</evidence>
<sequence length="86" mass="9513">MTDPYLAIKGLTALAESLGFSITPSSTGPYIYTGLDTFLKLDTEINEGWGSDEEYNTYYFDLDNPQEIGDCAALLTRLAEHQPETV</sequence>
<dbReference type="RefSeq" id="WP_010190993.1">
    <property type="nucleotide sequence ID" value="NC_012590.1"/>
</dbReference>
<reference evidence="1 2" key="1">
    <citation type="journal article" date="2010" name="BMC Genomics">
        <title>Complete genome sequence and lifestyle of black-pigmented Corynebacterium aurimucosum ATCC 700975 (formerly C. nigricans CN-1) isolated from a vaginal swab of a woman with spontaneous abortion.</title>
        <authorList>
            <person name="Trost E."/>
            <person name="Gotker S."/>
            <person name="Schneider J."/>
            <person name="Schneiker-Bekel S."/>
            <person name="Szczepanowski R."/>
            <person name="Tilker A."/>
            <person name="Viehoever P."/>
            <person name="Arnold W."/>
            <person name="Bekel T."/>
            <person name="Blom J."/>
            <person name="Gartemann K.H."/>
            <person name="Linke B."/>
            <person name="Goesmann A."/>
            <person name="Puhler A."/>
            <person name="Shukla S.K."/>
            <person name="Tauch A."/>
        </authorList>
    </citation>
    <scope>NUCLEOTIDE SEQUENCE [LARGE SCALE GENOMIC DNA]</scope>
    <source>
        <strain evidence="2">ATCC 700975 / DSM 44827 / CIP 107346 / CN-1</strain>
    </source>
</reference>
<dbReference type="KEGG" id="car:cauri_2004"/>
<accession>C3PIE3</accession>
<name>C3PIE3_CORA7</name>
<dbReference type="HOGENOM" id="CLU_2492536_0_0_11"/>
<dbReference type="STRING" id="548476.cauri_2004"/>
<dbReference type="Proteomes" id="UP000002077">
    <property type="component" value="Chromosome"/>
</dbReference>
<dbReference type="GeneID" id="31924646"/>
<evidence type="ECO:0000313" key="1">
    <source>
        <dbReference type="EMBL" id="ACP33597.1"/>
    </source>
</evidence>
<gene>
    <name evidence="1" type="ordered locus">cauri_2004</name>
</gene>
<organism evidence="1 2">
    <name type="scientific">Corynebacterium aurimucosum (strain ATCC 700975 / DSM 44827 / CIP 107346 / CN-1)</name>
    <name type="common">Corynebacterium nigricans</name>
    <dbReference type="NCBI Taxonomy" id="548476"/>
    <lineage>
        <taxon>Bacteria</taxon>
        <taxon>Bacillati</taxon>
        <taxon>Actinomycetota</taxon>
        <taxon>Actinomycetes</taxon>
        <taxon>Mycobacteriales</taxon>
        <taxon>Corynebacteriaceae</taxon>
        <taxon>Corynebacterium</taxon>
    </lineage>
</organism>
<keyword evidence="2" id="KW-1185">Reference proteome</keyword>
<dbReference type="EMBL" id="CP001601">
    <property type="protein sequence ID" value="ACP33597.1"/>
    <property type="molecule type" value="Genomic_DNA"/>
</dbReference>